<organism evidence="7 8">
    <name type="scientific">Salinihabitans flavidus</name>
    <dbReference type="NCBI Taxonomy" id="569882"/>
    <lineage>
        <taxon>Bacteria</taxon>
        <taxon>Pseudomonadati</taxon>
        <taxon>Pseudomonadota</taxon>
        <taxon>Alphaproteobacteria</taxon>
        <taxon>Rhodobacterales</taxon>
        <taxon>Roseobacteraceae</taxon>
        <taxon>Salinihabitans</taxon>
    </lineage>
</organism>
<dbReference type="GO" id="GO:0046872">
    <property type="term" value="F:metal ion binding"/>
    <property type="evidence" value="ECO:0007669"/>
    <property type="project" value="UniProtKB-KW"/>
</dbReference>
<name>A0A1H8UCY1_9RHOB</name>
<evidence type="ECO:0000256" key="4">
    <source>
        <dbReference type="PROSITE-ProRule" id="PRU00433"/>
    </source>
</evidence>
<evidence type="ECO:0000256" key="1">
    <source>
        <dbReference type="ARBA" id="ARBA00022617"/>
    </source>
</evidence>
<dbReference type="OrthoDB" id="335174at2"/>
<feature type="domain" description="Cytochrome c" evidence="6">
    <location>
        <begin position="20"/>
        <end position="130"/>
    </location>
</feature>
<dbReference type="RefSeq" id="WP_093119572.1">
    <property type="nucleotide sequence ID" value="NZ_FODS01000019.1"/>
</dbReference>
<dbReference type="Proteomes" id="UP000198893">
    <property type="component" value="Unassembled WGS sequence"/>
</dbReference>
<evidence type="ECO:0000256" key="5">
    <source>
        <dbReference type="SAM" id="SignalP"/>
    </source>
</evidence>
<dbReference type="PROSITE" id="PS51007">
    <property type="entry name" value="CYTC"/>
    <property type="match status" value="1"/>
</dbReference>
<dbReference type="GO" id="GO:0020037">
    <property type="term" value="F:heme binding"/>
    <property type="evidence" value="ECO:0007669"/>
    <property type="project" value="InterPro"/>
</dbReference>
<accession>A0A1H8UCY1</accession>
<proteinExistence type="predicted"/>
<keyword evidence="8" id="KW-1185">Reference proteome</keyword>
<dbReference type="InterPro" id="IPR036909">
    <property type="entry name" value="Cyt_c-like_dom_sf"/>
</dbReference>
<evidence type="ECO:0000259" key="6">
    <source>
        <dbReference type="PROSITE" id="PS51007"/>
    </source>
</evidence>
<keyword evidence="1 4" id="KW-0349">Heme</keyword>
<sequence>MRPIIAWAGVALMALPAMAEDVPPGREIYLDHCATCHGLDHDGEGPMAGVMTVKPANLSTLTAGNDGVFPLVRVIERIDGRDPLVAHGSPMPVYGDFFEGNDVALKTESGQPILTSGPVSDLVDYLRAVQE</sequence>
<dbReference type="AlphaFoldDB" id="A0A1H8UCY1"/>
<dbReference type="InterPro" id="IPR009056">
    <property type="entry name" value="Cyt_c-like_dom"/>
</dbReference>
<feature type="signal peptide" evidence="5">
    <location>
        <begin position="1"/>
        <end position="19"/>
    </location>
</feature>
<dbReference type="SUPFAM" id="SSF46626">
    <property type="entry name" value="Cytochrome c"/>
    <property type="match status" value="1"/>
</dbReference>
<keyword evidence="5" id="KW-0732">Signal</keyword>
<dbReference type="Gene3D" id="1.10.760.10">
    <property type="entry name" value="Cytochrome c-like domain"/>
    <property type="match status" value="1"/>
</dbReference>
<keyword evidence="2 4" id="KW-0479">Metal-binding</keyword>
<dbReference type="GO" id="GO:0009055">
    <property type="term" value="F:electron transfer activity"/>
    <property type="evidence" value="ECO:0007669"/>
    <property type="project" value="InterPro"/>
</dbReference>
<dbReference type="EMBL" id="FODS01000019">
    <property type="protein sequence ID" value="SEP01031.1"/>
    <property type="molecule type" value="Genomic_DNA"/>
</dbReference>
<reference evidence="7 8" key="1">
    <citation type="submission" date="2016-10" db="EMBL/GenBank/DDBJ databases">
        <authorList>
            <person name="de Groot N.N."/>
        </authorList>
    </citation>
    <scope>NUCLEOTIDE SEQUENCE [LARGE SCALE GENOMIC DNA]</scope>
    <source>
        <strain evidence="7 8">DSM 27842</strain>
    </source>
</reference>
<dbReference type="STRING" id="569882.SAMN04490248_11958"/>
<gene>
    <name evidence="7" type="ORF">SAMN04490248_11958</name>
</gene>
<evidence type="ECO:0000256" key="2">
    <source>
        <dbReference type="ARBA" id="ARBA00022723"/>
    </source>
</evidence>
<evidence type="ECO:0000313" key="8">
    <source>
        <dbReference type="Proteomes" id="UP000198893"/>
    </source>
</evidence>
<evidence type="ECO:0000256" key="3">
    <source>
        <dbReference type="ARBA" id="ARBA00023004"/>
    </source>
</evidence>
<dbReference type="Pfam" id="PF00034">
    <property type="entry name" value="Cytochrom_C"/>
    <property type="match status" value="1"/>
</dbReference>
<keyword evidence="3 4" id="KW-0408">Iron</keyword>
<feature type="chain" id="PRO_5011599805" evidence="5">
    <location>
        <begin position="20"/>
        <end position="131"/>
    </location>
</feature>
<evidence type="ECO:0000313" key="7">
    <source>
        <dbReference type="EMBL" id="SEP01031.1"/>
    </source>
</evidence>
<protein>
    <submittedName>
        <fullName evidence="7">Cytochrome c</fullName>
    </submittedName>
</protein>